<dbReference type="EMBL" id="PJNW01000002">
    <property type="protein sequence ID" value="PKR90392.1"/>
    <property type="molecule type" value="Genomic_DNA"/>
</dbReference>
<protein>
    <recommendedName>
        <fullName evidence="1">PilZ domain-containing protein</fullName>
    </recommendedName>
</protein>
<organism evidence="2 3">
    <name type="scientific">Pleomorphomonas diazotrophica</name>
    <dbReference type="NCBI Taxonomy" id="1166257"/>
    <lineage>
        <taxon>Bacteria</taxon>
        <taxon>Pseudomonadati</taxon>
        <taxon>Pseudomonadota</taxon>
        <taxon>Alphaproteobacteria</taxon>
        <taxon>Hyphomicrobiales</taxon>
        <taxon>Pleomorphomonadaceae</taxon>
        <taxon>Pleomorphomonas</taxon>
    </lineage>
</organism>
<gene>
    <name evidence="2" type="ORF">CXZ10_03170</name>
</gene>
<comment type="caution">
    <text evidence="2">The sequence shown here is derived from an EMBL/GenBank/DDBJ whole genome shotgun (WGS) entry which is preliminary data.</text>
</comment>
<dbReference type="Pfam" id="PF07238">
    <property type="entry name" value="PilZ"/>
    <property type="match status" value="1"/>
</dbReference>
<proteinExistence type="predicted"/>
<evidence type="ECO:0000259" key="1">
    <source>
        <dbReference type="Pfam" id="PF07238"/>
    </source>
</evidence>
<dbReference type="OrthoDB" id="7864450at2"/>
<dbReference type="GO" id="GO:0035438">
    <property type="term" value="F:cyclic-di-GMP binding"/>
    <property type="evidence" value="ECO:0007669"/>
    <property type="project" value="InterPro"/>
</dbReference>
<dbReference type="SUPFAM" id="SSF141371">
    <property type="entry name" value="PilZ domain-like"/>
    <property type="match status" value="1"/>
</dbReference>
<evidence type="ECO:0000313" key="2">
    <source>
        <dbReference type="EMBL" id="PKR90392.1"/>
    </source>
</evidence>
<dbReference type="InterPro" id="IPR009875">
    <property type="entry name" value="PilZ_domain"/>
</dbReference>
<name>A0A2N3M0I5_9HYPH</name>
<evidence type="ECO:0000313" key="3">
    <source>
        <dbReference type="Proteomes" id="UP000233491"/>
    </source>
</evidence>
<dbReference type="RefSeq" id="WP_101287485.1">
    <property type="nucleotide sequence ID" value="NZ_FOUQ01000001.1"/>
</dbReference>
<sequence>MAELIARLRNPNVRVGEQRGADRLNCHWPALVHSEPRDIACVVENISHSGCRIRTTGTLFARGDPVVVRIPSQKMVLDGVIAWARAEEAGIQFSFGDESHNLTV</sequence>
<feature type="domain" description="PilZ" evidence="1">
    <location>
        <begin position="17"/>
        <end position="98"/>
    </location>
</feature>
<dbReference type="Gene3D" id="2.40.10.220">
    <property type="entry name" value="predicted glycosyltransferase like domains"/>
    <property type="match status" value="1"/>
</dbReference>
<dbReference type="AlphaFoldDB" id="A0A2N3M0I5"/>
<accession>A0A2N3M0I5</accession>
<dbReference type="Proteomes" id="UP000233491">
    <property type="component" value="Unassembled WGS sequence"/>
</dbReference>
<reference evidence="2 3" key="1">
    <citation type="submission" date="2017-12" db="EMBL/GenBank/DDBJ databases">
        <title>Anaerobic carbon monoxide metabolism by Pleomorphomonas carboxyditropha sp. nov., a new mesophilic hydrogenogenic carboxidotroph.</title>
        <authorList>
            <person name="Esquivel-Elizondo S."/>
            <person name="Krajmalnik-Brown R."/>
        </authorList>
    </citation>
    <scope>NUCLEOTIDE SEQUENCE [LARGE SCALE GENOMIC DNA]</scope>
    <source>
        <strain evidence="2 3">R5-392</strain>
    </source>
</reference>
<keyword evidence="3" id="KW-1185">Reference proteome</keyword>